<dbReference type="RefSeq" id="WP_050446154.1">
    <property type="nucleotide sequence ID" value="NZ_LGVG01000007.1"/>
</dbReference>
<dbReference type="PANTHER" id="PTHR11895">
    <property type="entry name" value="TRANSAMIDASE"/>
    <property type="match status" value="1"/>
</dbReference>
<dbReference type="EMBL" id="LGVG01000007">
    <property type="protein sequence ID" value="KNE28334.1"/>
    <property type="molecule type" value="Genomic_DNA"/>
</dbReference>
<dbReference type="SUPFAM" id="SSF75304">
    <property type="entry name" value="Amidase signature (AS) enzymes"/>
    <property type="match status" value="1"/>
</dbReference>
<comment type="caution">
    <text evidence="2">The sequence shown here is derived from an EMBL/GenBank/DDBJ whole genome shotgun (WGS) entry which is preliminary data.</text>
</comment>
<feature type="domain" description="Amidase" evidence="1">
    <location>
        <begin position="31"/>
        <end position="473"/>
    </location>
</feature>
<dbReference type="InterPro" id="IPR023631">
    <property type="entry name" value="Amidase_dom"/>
</dbReference>
<sequence>MPAQDPTDLHFRDARELARAIRDRELSSRQVTAHFLDRIERAAPLAAFSEVTADRALAQADAADRLLDAGMLLGPLHGVPVAVKDSIQWQGTPTTGGSQARRGVISDETSAAVRALAAGGMVILGKTRMTEFAFGLSGQNPTQGTARNPWDAKIARAPGGSSSGAGVAVAAGLTPIALGGDTGGSVRAPAALNGVVGYKPSSDLISRAGCLPLSDTLDVLGPIARSVADARLLAQVLAGPDVDDAATLALPASCVTALRHPMARRVAAASSSTSVATAADAVAANDAISIAVLPPQAWPAPLSDAALQVWHQTQERLAQTGLTPTVWHPPASLSFARLADDNSLVLAYEAYRYFGTLAEDPAAPLWEVVRARIAAGGRIAQADYEAALNRRQADMTAFATAMQGLDALLMPACDQAAQPLDAEDVRHVGLGKLLRPANFLGAAAIALPAGFDAEGMPIGVQLLAPAGHDAPLLDCAAALERVLAPTIQTPDMSPWAL</sequence>
<dbReference type="InterPro" id="IPR020556">
    <property type="entry name" value="Amidase_CS"/>
</dbReference>
<organism evidence="2 3">
    <name type="scientific">Achromobacter spanius</name>
    <dbReference type="NCBI Taxonomy" id="217203"/>
    <lineage>
        <taxon>Bacteria</taxon>
        <taxon>Pseudomonadati</taxon>
        <taxon>Pseudomonadota</taxon>
        <taxon>Betaproteobacteria</taxon>
        <taxon>Burkholderiales</taxon>
        <taxon>Alcaligenaceae</taxon>
        <taxon>Achromobacter</taxon>
    </lineage>
</organism>
<dbReference type="Pfam" id="PF01425">
    <property type="entry name" value="Amidase"/>
    <property type="match status" value="1"/>
</dbReference>
<dbReference type="InterPro" id="IPR036928">
    <property type="entry name" value="AS_sf"/>
</dbReference>
<proteinExistence type="predicted"/>
<dbReference type="Proteomes" id="UP000037511">
    <property type="component" value="Unassembled WGS sequence"/>
</dbReference>
<dbReference type="PANTHER" id="PTHR11895:SF176">
    <property type="entry name" value="AMIDASE AMID-RELATED"/>
    <property type="match status" value="1"/>
</dbReference>
<accession>A0AAW3I6C0</accession>
<evidence type="ECO:0000313" key="2">
    <source>
        <dbReference type="EMBL" id="KNE28334.1"/>
    </source>
</evidence>
<dbReference type="PROSITE" id="PS00571">
    <property type="entry name" value="AMIDASES"/>
    <property type="match status" value="1"/>
</dbReference>
<evidence type="ECO:0000313" key="3">
    <source>
        <dbReference type="Proteomes" id="UP000037511"/>
    </source>
</evidence>
<protein>
    <submittedName>
        <fullName evidence="2">Amidase</fullName>
    </submittedName>
</protein>
<dbReference type="Gene3D" id="3.90.1300.10">
    <property type="entry name" value="Amidase signature (AS) domain"/>
    <property type="match status" value="1"/>
</dbReference>
<dbReference type="GO" id="GO:0003824">
    <property type="term" value="F:catalytic activity"/>
    <property type="evidence" value="ECO:0007669"/>
    <property type="project" value="InterPro"/>
</dbReference>
<dbReference type="InterPro" id="IPR000120">
    <property type="entry name" value="Amidase"/>
</dbReference>
<name>A0AAW3I6C0_9BURK</name>
<dbReference type="AlphaFoldDB" id="A0AAW3I6C0"/>
<evidence type="ECO:0000259" key="1">
    <source>
        <dbReference type="Pfam" id="PF01425"/>
    </source>
</evidence>
<reference evidence="2 3" key="1">
    <citation type="submission" date="2015-07" db="EMBL/GenBank/DDBJ databases">
        <title>Draft genome of Achromobacter spanius.</title>
        <authorList>
            <person name="Wang X."/>
        </authorList>
    </citation>
    <scope>NUCLEOTIDE SEQUENCE [LARGE SCALE GENOMIC DNA]</scope>
    <source>
        <strain evidence="2 3">CGMCC9173</strain>
    </source>
</reference>
<gene>
    <name evidence="2" type="ORF">AFM18_07410</name>
</gene>